<reference evidence="2" key="1">
    <citation type="submission" date="2017-04" db="EMBL/GenBank/DDBJ databases">
        <title>Function of individual gut microbiota members based on whole genome sequencing of pure cultures obtained from chicken caecum.</title>
        <authorList>
            <person name="Medvecky M."/>
            <person name="Cejkova D."/>
            <person name="Polansky O."/>
            <person name="Karasova D."/>
            <person name="Kubasova T."/>
            <person name="Cizek A."/>
            <person name="Rychlik I."/>
        </authorList>
    </citation>
    <scope>NUCLEOTIDE SEQUENCE [LARGE SCALE GENOMIC DNA]</scope>
    <source>
        <strain evidence="2">An175</strain>
    </source>
</reference>
<sequence>MGAVHNDRPETLLASTLAFPAKVVVRYPPPFIEEEGQFQLPLFRHSRHGASFNKNPPISAVTAAIDG</sequence>
<dbReference type="Proteomes" id="UP000196386">
    <property type="component" value="Unassembled WGS sequence"/>
</dbReference>
<dbReference type="AlphaFoldDB" id="A0A1Y4MH27"/>
<organism evidence="1 2">
    <name type="scientific">Anaerotruncus colihominis</name>
    <dbReference type="NCBI Taxonomy" id="169435"/>
    <lineage>
        <taxon>Bacteria</taxon>
        <taxon>Bacillati</taxon>
        <taxon>Bacillota</taxon>
        <taxon>Clostridia</taxon>
        <taxon>Eubacteriales</taxon>
        <taxon>Oscillospiraceae</taxon>
        <taxon>Anaerotruncus</taxon>
    </lineage>
</organism>
<evidence type="ECO:0000313" key="1">
    <source>
        <dbReference type="EMBL" id="OUP67470.1"/>
    </source>
</evidence>
<name>A0A1Y4MH27_9FIRM</name>
<gene>
    <name evidence="1" type="ORF">B5F11_18200</name>
</gene>
<accession>A0A1Y4MH27</accession>
<protein>
    <submittedName>
        <fullName evidence="1">Uncharacterized protein</fullName>
    </submittedName>
</protein>
<dbReference type="EMBL" id="NFKP01000033">
    <property type="protein sequence ID" value="OUP67470.1"/>
    <property type="molecule type" value="Genomic_DNA"/>
</dbReference>
<proteinExistence type="predicted"/>
<comment type="caution">
    <text evidence="1">The sequence shown here is derived from an EMBL/GenBank/DDBJ whole genome shotgun (WGS) entry which is preliminary data.</text>
</comment>
<evidence type="ECO:0000313" key="2">
    <source>
        <dbReference type="Proteomes" id="UP000196386"/>
    </source>
</evidence>